<reference evidence="1 2" key="1">
    <citation type="submission" date="2024-06" db="EMBL/GenBank/DDBJ databases">
        <authorList>
            <person name="Kraege A."/>
            <person name="Thomma B."/>
        </authorList>
    </citation>
    <scope>NUCLEOTIDE SEQUENCE [LARGE SCALE GENOMIC DNA]</scope>
</reference>
<comment type="caution">
    <text evidence="1">The sequence shown here is derived from an EMBL/GenBank/DDBJ whole genome shotgun (WGS) entry which is preliminary data.</text>
</comment>
<dbReference type="InterPro" id="IPR035979">
    <property type="entry name" value="RBD_domain_sf"/>
</dbReference>
<gene>
    <name evidence="1" type="primary">g9468</name>
    <name evidence="1" type="ORF">VP750_LOCUS8525</name>
</gene>
<organism evidence="1 2">
    <name type="scientific">Coccomyxa viridis</name>
    <dbReference type="NCBI Taxonomy" id="1274662"/>
    <lineage>
        <taxon>Eukaryota</taxon>
        <taxon>Viridiplantae</taxon>
        <taxon>Chlorophyta</taxon>
        <taxon>core chlorophytes</taxon>
        <taxon>Trebouxiophyceae</taxon>
        <taxon>Trebouxiophyceae incertae sedis</taxon>
        <taxon>Coccomyxaceae</taxon>
        <taxon>Coccomyxa</taxon>
    </lineage>
</organism>
<evidence type="ECO:0000313" key="2">
    <source>
        <dbReference type="Proteomes" id="UP001497392"/>
    </source>
</evidence>
<sequence>MATIDAIVIQGFPGDVKDRELRNLLWTLPEIKDSWLDPDDPTCGIARFFSQYGALNAAQAIECHTFDANHRLSCSLAERNPDFGEQCRRQQSREHFAEYTETSIDDRSGLSMLTGRLSSDAMCSEQ</sequence>
<proteinExistence type="predicted"/>
<keyword evidence="2" id="KW-1185">Reference proteome</keyword>
<accession>A0ABP1G2W9</accession>
<dbReference type="Proteomes" id="UP001497392">
    <property type="component" value="Unassembled WGS sequence"/>
</dbReference>
<name>A0ABP1G2W9_9CHLO</name>
<dbReference type="EMBL" id="CAXHTA020000016">
    <property type="protein sequence ID" value="CAL5226619.1"/>
    <property type="molecule type" value="Genomic_DNA"/>
</dbReference>
<dbReference type="SUPFAM" id="SSF54928">
    <property type="entry name" value="RNA-binding domain, RBD"/>
    <property type="match status" value="1"/>
</dbReference>
<protein>
    <submittedName>
        <fullName evidence="1">G9468 protein</fullName>
    </submittedName>
</protein>
<evidence type="ECO:0000313" key="1">
    <source>
        <dbReference type="EMBL" id="CAL5226619.1"/>
    </source>
</evidence>